<evidence type="ECO:0000256" key="1">
    <source>
        <dbReference type="ARBA" id="ARBA00023015"/>
    </source>
</evidence>
<dbReference type="CDD" id="cd00156">
    <property type="entry name" value="REC"/>
    <property type="match status" value="1"/>
</dbReference>
<dbReference type="InterPro" id="IPR036388">
    <property type="entry name" value="WH-like_DNA-bd_sf"/>
</dbReference>
<keyword evidence="1" id="KW-0805">Transcription regulation</keyword>
<dbReference type="InterPro" id="IPR039420">
    <property type="entry name" value="WalR-like"/>
</dbReference>
<dbReference type="Pfam" id="PF00072">
    <property type="entry name" value="Response_reg"/>
    <property type="match status" value="1"/>
</dbReference>
<name>A0A5R8QEN5_9FIRM</name>
<evidence type="ECO:0000256" key="4">
    <source>
        <dbReference type="PROSITE-ProRule" id="PRU00169"/>
    </source>
</evidence>
<dbReference type="CDD" id="cd00383">
    <property type="entry name" value="trans_reg_C"/>
    <property type="match status" value="1"/>
</dbReference>
<protein>
    <submittedName>
        <fullName evidence="8">Response regulator transcription factor</fullName>
    </submittedName>
</protein>
<feature type="modified residue" description="4-aspartylphosphate" evidence="4">
    <location>
        <position position="56"/>
    </location>
</feature>
<dbReference type="EMBL" id="VBWP01000003">
    <property type="protein sequence ID" value="TLG75436.1"/>
    <property type="molecule type" value="Genomic_DNA"/>
</dbReference>
<dbReference type="Gene3D" id="1.10.10.10">
    <property type="entry name" value="Winged helix-like DNA-binding domain superfamily/Winged helix DNA-binding domain"/>
    <property type="match status" value="1"/>
</dbReference>
<accession>A0A5R8QEN5</accession>
<dbReference type="GO" id="GO:0005829">
    <property type="term" value="C:cytosol"/>
    <property type="evidence" value="ECO:0007669"/>
    <property type="project" value="TreeGrafter"/>
</dbReference>
<dbReference type="GO" id="GO:0000156">
    <property type="term" value="F:phosphorelay response regulator activity"/>
    <property type="evidence" value="ECO:0007669"/>
    <property type="project" value="TreeGrafter"/>
</dbReference>
<dbReference type="GO" id="GO:0006355">
    <property type="term" value="P:regulation of DNA-templated transcription"/>
    <property type="evidence" value="ECO:0007669"/>
    <property type="project" value="InterPro"/>
</dbReference>
<dbReference type="PANTHER" id="PTHR48111:SF32">
    <property type="entry name" value="STAGE 0 SPORULATION PROTEIN A HOMOLOG"/>
    <property type="match status" value="1"/>
</dbReference>
<dbReference type="InterPro" id="IPR001789">
    <property type="entry name" value="Sig_transdc_resp-reg_receiver"/>
</dbReference>
<dbReference type="InterPro" id="IPR011006">
    <property type="entry name" value="CheY-like_superfamily"/>
</dbReference>
<dbReference type="SUPFAM" id="SSF52172">
    <property type="entry name" value="CheY-like"/>
    <property type="match status" value="1"/>
</dbReference>
<feature type="domain" description="OmpR/PhoB-type" evidence="7">
    <location>
        <begin position="129"/>
        <end position="228"/>
    </location>
</feature>
<dbReference type="RefSeq" id="WP_138190643.1">
    <property type="nucleotide sequence ID" value="NZ_VBWP01000003.1"/>
</dbReference>
<organism evidence="8 9">
    <name type="scientific">Culicoidibacter larvae</name>
    <dbReference type="NCBI Taxonomy" id="2579976"/>
    <lineage>
        <taxon>Bacteria</taxon>
        <taxon>Bacillati</taxon>
        <taxon>Bacillota</taxon>
        <taxon>Culicoidibacteria</taxon>
        <taxon>Culicoidibacterales</taxon>
        <taxon>Culicoidibacteraceae</taxon>
        <taxon>Culicoidibacter</taxon>
    </lineage>
</organism>
<dbReference type="GO" id="GO:0032993">
    <property type="term" value="C:protein-DNA complex"/>
    <property type="evidence" value="ECO:0007669"/>
    <property type="project" value="TreeGrafter"/>
</dbReference>
<reference evidence="8 9" key="1">
    <citation type="submission" date="2019-05" db="EMBL/GenBank/DDBJ databases">
        <title>Culicoidintestinum kansasii gen. nov., sp. nov. from the gastrointestinal tract of the biting midge, Culicoides sonorensis.</title>
        <authorList>
            <person name="Neupane S."/>
            <person name="Ghosh A."/>
            <person name="Gunther S."/>
            <person name="Martin K."/>
            <person name="Zurek L."/>
        </authorList>
    </citation>
    <scope>NUCLEOTIDE SEQUENCE [LARGE SCALE GENOMIC DNA]</scope>
    <source>
        <strain evidence="8 9">CS-1</strain>
    </source>
</reference>
<evidence type="ECO:0000313" key="8">
    <source>
        <dbReference type="EMBL" id="TLG75436.1"/>
    </source>
</evidence>
<keyword evidence="3" id="KW-0804">Transcription</keyword>
<feature type="domain" description="Response regulatory" evidence="6">
    <location>
        <begin position="7"/>
        <end position="121"/>
    </location>
</feature>
<keyword evidence="9" id="KW-1185">Reference proteome</keyword>
<dbReference type="GO" id="GO:0000976">
    <property type="term" value="F:transcription cis-regulatory region binding"/>
    <property type="evidence" value="ECO:0007669"/>
    <property type="project" value="TreeGrafter"/>
</dbReference>
<feature type="DNA-binding region" description="OmpR/PhoB-type" evidence="5">
    <location>
        <begin position="129"/>
        <end position="228"/>
    </location>
</feature>
<evidence type="ECO:0000256" key="3">
    <source>
        <dbReference type="ARBA" id="ARBA00023163"/>
    </source>
</evidence>
<dbReference type="PANTHER" id="PTHR48111">
    <property type="entry name" value="REGULATOR OF RPOS"/>
    <property type="match status" value="1"/>
</dbReference>
<dbReference type="SMART" id="SM00448">
    <property type="entry name" value="REC"/>
    <property type="match status" value="1"/>
</dbReference>
<dbReference type="Gene3D" id="3.40.50.2300">
    <property type="match status" value="1"/>
</dbReference>
<comment type="caution">
    <text evidence="8">The sequence shown here is derived from an EMBL/GenBank/DDBJ whole genome shotgun (WGS) entry which is preliminary data.</text>
</comment>
<keyword evidence="2 5" id="KW-0238">DNA-binding</keyword>
<sequence>MFEVKKRILFVDDDNNYQRILKNMLEIEGYTVTVADNAADAVELFRKSKYDLLLTDFMMESVDGLQLLSLIRRIDPNMKVIVLTASAETDPEIRSFKLYVNDFIRKPADFEVILARIERVLRETTESVSETLQSELEDIVVSTKSLMVTKGGERIQVNQREFDLLLLFLKNRNIVLTREEILEAVWKVNHDYSLIDLRSVDTVIKNLRKKLNLVSIYSIRGVGYEWVE</sequence>
<dbReference type="Pfam" id="PF00486">
    <property type="entry name" value="Trans_reg_C"/>
    <property type="match status" value="1"/>
</dbReference>
<dbReference type="SMART" id="SM00862">
    <property type="entry name" value="Trans_reg_C"/>
    <property type="match status" value="1"/>
</dbReference>
<proteinExistence type="predicted"/>
<dbReference type="AlphaFoldDB" id="A0A5R8QEN5"/>
<dbReference type="InterPro" id="IPR001867">
    <property type="entry name" value="OmpR/PhoB-type_DNA-bd"/>
</dbReference>
<gene>
    <name evidence="8" type="ORF">FEZ08_05140</name>
</gene>
<dbReference type="Proteomes" id="UP000306912">
    <property type="component" value="Unassembled WGS sequence"/>
</dbReference>
<evidence type="ECO:0000259" key="7">
    <source>
        <dbReference type="PROSITE" id="PS51755"/>
    </source>
</evidence>
<dbReference type="OrthoDB" id="9790669at2"/>
<dbReference type="InParanoid" id="A0A5R8QEN5"/>
<evidence type="ECO:0000259" key="6">
    <source>
        <dbReference type="PROSITE" id="PS50110"/>
    </source>
</evidence>
<evidence type="ECO:0000313" key="9">
    <source>
        <dbReference type="Proteomes" id="UP000306912"/>
    </source>
</evidence>
<evidence type="ECO:0000256" key="2">
    <source>
        <dbReference type="ARBA" id="ARBA00023125"/>
    </source>
</evidence>
<keyword evidence="4" id="KW-0597">Phosphoprotein</keyword>
<dbReference type="PROSITE" id="PS50110">
    <property type="entry name" value="RESPONSE_REGULATORY"/>
    <property type="match status" value="1"/>
</dbReference>
<evidence type="ECO:0000256" key="5">
    <source>
        <dbReference type="PROSITE-ProRule" id="PRU01091"/>
    </source>
</evidence>
<dbReference type="PROSITE" id="PS51755">
    <property type="entry name" value="OMPR_PHOB"/>
    <property type="match status" value="1"/>
</dbReference>